<evidence type="ECO:0000256" key="1">
    <source>
        <dbReference type="SAM" id="Phobius"/>
    </source>
</evidence>
<name>F4GJ75_PARC1</name>
<dbReference type="RefSeq" id="WP_013739111.1">
    <property type="nucleotide sequence ID" value="NC_015436.1"/>
</dbReference>
<dbReference type="KEGG" id="scc:Spico_0487"/>
<sequence>MDEMNVLKKEKIGVGGYLWLLFAITAFSGIFRNAEGLLHVLDYNTWLGAFGKITEDAAAGIMGRGGSGVNNGFFQALSIAPGVFLGVAFMTTVEHYKGLAAAQVLLSPLLKPVLGVNGGGGLALVSNLQSSDTSAALCMTAYQSGILTSRERDILMTTLYIGAALIGRFFSNGLVLFPYLTCSTGVILVVVIVMKFLAGNLMRLYLTLTDNRASKKAEAAH</sequence>
<dbReference type="Proteomes" id="UP000007939">
    <property type="component" value="Chromosome"/>
</dbReference>
<protein>
    <recommendedName>
        <fullName evidence="4">Nucleoside recognition domain protein</fullName>
    </recommendedName>
</protein>
<dbReference type="STRING" id="760011.Spico_0487"/>
<keyword evidence="1" id="KW-0812">Transmembrane</keyword>
<evidence type="ECO:0000313" key="2">
    <source>
        <dbReference type="EMBL" id="AEC01715.1"/>
    </source>
</evidence>
<gene>
    <name evidence="2" type="ordered locus">Spico_0487</name>
</gene>
<accession>F4GJ75</accession>
<dbReference type="eggNOG" id="COG3366">
    <property type="taxonomic scope" value="Bacteria"/>
</dbReference>
<feature type="transmembrane region" description="Helical" evidence="1">
    <location>
        <begin position="72"/>
        <end position="93"/>
    </location>
</feature>
<evidence type="ECO:0008006" key="4">
    <source>
        <dbReference type="Google" id="ProtNLM"/>
    </source>
</evidence>
<keyword evidence="3" id="KW-1185">Reference proteome</keyword>
<organism evidence="2 3">
    <name type="scientific">Parasphaerochaeta coccoides (strain ATCC BAA-1237 / DSM 17374 / SPN1)</name>
    <name type="common">Sphaerochaeta coccoides</name>
    <dbReference type="NCBI Taxonomy" id="760011"/>
    <lineage>
        <taxon>Bacteria</taxon>
        <taxon>Pseudomonadati</taxon>
        <taxon>Spirochaetota</taxon>
        <taxon>Spirochaetia</taxon>
        <taxon>Spirochaetales</taxon>
        <taxon>Sphaerochaetaceae</taxon>
        <taxon>Parasphaerochaeta</taxon>
    </lineage>
</organism>
<keyword evidence="1" id="KW-0472">Membrane</keyword>
<dbReference type="AlphaFoldDB" id="F4GJ75"/>
<keyword evidence="1" id="KW-1133">Transmembrane helix</keyword>
<reference evidence="2 3" key="2">
    <citation type="journal article" date="2012" name="Stand. Genomic Sci.">
        <title>Complete genome sequence of the termite hindgut bacterium Spirochaeta coccoides type strain (SPN1(T)), reclassification in the genus Sphaerochaeta as Sphaerochaeta coccoides comb. nov. and emendations of the family Spirochaetaceae and the genus Sphaerochaeta.</title>
        <authorList>
            <person name="Abt B."/>
            <person name="Han C."/>
            <person name="Scheuner C."/>
            <person name="Lu M."/>
            <person name="Lapidus A."/>
            <person name="Nolan M."/>
            <person name="Lucas S."/>
            <person name="Hammon N."/>
            <person name="Deshpande S."/>
            <person name="Cheng J.F."/>
            <person name="Tapia R."/>
            <person name="Goodwin L.A."/>
            <person name="Pitluck S."/>
            <person name="Liolios K."/>
            <person name="Pagani I."/>
            <person name="Ivanova N."/>
            <person name="Mavromatis K."/>
            <person name="Mikhailova N."/>
            <person name="Huntemann M."/>
            <person name="Pati A."/>
            <person name="Chen A."/>
            <person name="Palaniappan K."/>
            <person name="Land M."/>
            <person name="Hauser L."/>
            <person name="Brambilla E.M."/>
            <person name="Rohde M."/>
            <person name="Spring S."/>
            <person name="Gronow S."/>
            <person name="Goker M."/>
            <person name="Woyke T."/>
            <person name="Bristow J."/>
            <person name="Eisen J.A."/>
            <person name="Markowitz V."/>
            <person name="Hugenholtz P."/>
            <person name="Kyrpides N.C."/>
            <person name="Klenk H.P."/>
            <person name="Detter J.C."/>
        </authorList>
    </citation>
    <scope>NUCLEOTIDE SEQUENCE [LARGE SCALE GENOMIC DNA]</scope>
    <source>
        <strain evidence="3">ATCC BAA-1237 / DSM 17374 / SPN1</strain>
    </source>
</reference>
<reference evidence="3" key="1">
    <citation type="submission" date="2011-04" db="EMBL/GenBank/DDBJ databases">
        <title>The complete genome of Spirochaeta coccoides DSM 17374.</title>
        <authorList>
            <person name="Lucas S."/>
            <person name="Copeland A."/>
            <person name="Lapidus A."/>
            <person name="Bruce D."/>
            <person name="Goodwin L."/>
            <person name="Pitluck S."/>
            <person name="Peters L."/>
            <person name="Kyrpides N."/>
            <person name="Mavromatis K."/>
            <person name="Pagani I."/>
            <person name="Ivanova N."/>
            <person name="Ovchinnikova G."/>
            <person name="Lu M."/>
            <person name="Detter J.C."/>
            <person name="Tapia R."/>
            <person name="Han C."/>
            <person name="Land M."/>
            <person name="Hauser L."/>
            <person name="Markowitz V."/>
            <person name="Cheng J.-F."/>
            <person name="Hugenholtz P."/>
            <person name="Woyke T."/>
            <person name="Wu D."/>
            <person name="Spring S."/>
            <person name="Schroeder M."/>
            <person name="Brambilla E."/>
            <person name="Klenk H.-P."/>
            <person name="Eisen J.A."/>
        </authorList>
    </citation>
    <scope>NUCLEOTIDE SEQUENCE [LARGE SCALE GENOMIC DNA]</scope>
    <source>
        <strain evidence="3">ATCC BAA-1237 / DSM 17374 / SPN1</strain>
    </source>
</reference>
<feature type="transmembrane region" description="Helical" evidence="1">
    <location>
        <begin position="154"/>
        <end position="170"/>
    </location>
</feature>
<dbReference type="OrthoDB" id="5339657at2"/>
<evidence type="ECO:0000313" key="3">
    <source>
        <dbReference type="Proteomes" id="UP000007939"/>
    </source>
</evidence>
<dbReference type="EMBL" id="CP002659">
    <property type="protein sequence ID" value="AEC01715.1"/>
    <property type="molecule type" value="Genomic_DNA"/>
</dbReference>
<feature type="transmembrane region" description="Helical" evidence="1">
    <location>
        <begin position="176"/>
        <end position="198"/>
    </location>
</feature>
<proteinExistence type="predicted"/>
<feature type="transmembrane region" description="Helical" evidence="1">
    <location>
        <begin position="12"/>
        <end position="31"/>
    </location>
</feature>
<dbReference type="HOGENOM" id="CLU_081837_0_0_12"/>